<evidence type="ECO:0000313" key="2">
    <source>
        <dbReference type="Proteomes" id="UP000233553"/>
    </source>
</evidence>
<accession>A0A2N0WIU6</accession>
<dbReference type="SUPFAM" id="SSF56784">
    <property type="entry name" value="HAD-like"/>
    <property type="match status" value="1"/>
</dbReference>
<dbReference type="InterPro" id="IPR006439">
    <property type="entry name" value="HAD-SF_hydro_IA"/>
</dbReference>
<dbReference type="InterPro" id="IPR036412">
    <property type="entry name" value="HAD-like_sf"/>
</dbReference>
<proteinExistence type="predicted"/>
<dbReference type="Gene3D" id="3.40.50.1000">
    <property type="entry name" value="HAD superfamily/HAD-like"/>
    <property type="match status" value="1"/>
</dbReference>
<reference evidence="1 2" key="1">
    <citation type="submission" date="2017-12" db="EMBL/GenBank/DDBJ databases">
        <title>Draft Genome sequences of multiple microbial strains isolated from spacecraft associated surfaces.</title>
        <authorList>
            <person name="Seuylemezian A."/>
            <person name="Vaishampayan P."/>
            <person name="Venkateswaran K."/>
        </authorList>
    </citation>
    <scope>NUCLEOTIDE SEQUENCE [LARGE SCALE GENOMIC DNA]</scope>
    <source>
        <strain evidence="1 2">2P01AA</strain>
    </source>
</reference>
<dbReference type="Proteomes" id="UP000233553">
    <property type="component" value="Unassembled WGS sequence"/>
</dbReference>
<comment type="caution">
    <text evidence="1">The sequence shown here is derived from an EMBL/GenBank/DDBJ whole genome shotgun (WGS) entry which is preliminary data.</text>
</comment>
<dbReference type="Gene3D" id="1.10.150.400">
    <property type="match status" value="1"/>
</dbReference>
<organism evidence="1 2">
    <name type="scientific">Acinetobacter proteolyticus</name>
    <dbReference type="NCBI Taxonomy" id="1776741"/>
    <lineage>
        <taxon>Bacteria</taxon>
        <taxon>Pseudomonadati</taxon>
        <taxon>Pseudomonadota</taxon>
        <taxon>Gammaproteobacteria</taxon>
        <taxon>Moraxellales</taxon>
        <taxon>Moraxellaceae</taxon>
        <taxon>Acinetobacter</taxon>
    </lineage>
</organism>
<sequence length="655" mass="76573">MIINTFIEKAKRKIAQAEIVSFDIFDTLLLRPYLSPRDLFLHIEIDQCLEGFALARREAEFRARKKNPDRQEICYDDIYNEIETEFKCAKEIELNWEFRVLQPNPEMKLLWDYALELNKKVIVISDMYHSFESLKQLLINNKFHAFEHLYVSSHYGKTKKKGTLFEQVLSDLKVSAQDIVHIGDNKKGDYRTPKKQGIQAILYKQVAQQFLAVDERAKRFTEQGTLNLGKSILVAMLAIRWLNLSLLQGQSSYWQEIGYSYAAPLAYGYGKWIETAALEKKLDHLLFVARDGYLLQKVFQQFHVGEIKTSYVYAPRLLNLVYRLDYNKHNIESAKAIVDFYAHKYVDIAAPAEGQSFNKASDYHHFIQQHKHHFEQHAKQMYADYHHYIDTVIGKDEQVGIIDSKTVAFTSQKMLEDVLQRPISGFYWSTLLPYRTKKYAFDTFIPNNLNTLDSNVFTKNWKFVELLLSSPEFPIYGVSIQGQPIYKDNLSESERLIKENYVEIAQGAEAFFADIKAMLGQTNLYLEGGDLVAWTNIFCDYPNCIDIEKMTEVRLAVDVSHHRSIPLFSMKTSLRDFIKQPKSTLNELKRLTWRTPLQSLVLHIFRPLKVKKSHSKNIKIGLFPYLKTRYFIWTLSLFKKFSLQLSLGNYNKHHF</sequence>
<evidence type="ECO:0000313" key="1">
    <source>
        <dbReference type="EMBL" id="PKF36076.1"/>
    </source>
</evidence>
<gene>
    <name evidence="1" type="ORF">CW311_02570</name>
</gene>
<dbReference type="AlphaFoldDB" id="A0A2N0WIU6"/>
<evidence type="ECO:0008006" key="3">
    <source>
        <dbReference type="Google" id="ProtNLM"/>
    </source>
</evidence>
<dbReference type="InterPro" id="IPR023214">
    <property type="entry name" value="HAD_sf"/>
</dbReference>
<name>A0A2N0WIU6_9GAMM</name>
<protein>
    <recommendedName>
        <fullName evidence="3">Hydrolase</fullName>
    </recommendedName>
</protein>
<dbReference type="EMBL" id="PISJ01000003">
    <property type="protein sequence ID" value="PKF36076.1"/>
    <property type="molecule type" value="Genomic_DNA"/>
</dbReference>
<dbReference type="RefSeq" id="WP_101235552.1">
    <property type="nucleotide sequence ID" value="NZ_PISJ01000003.1"/>
</dbReference>
<dbReference type="NCBIfam" id="TIGR01549">
    <property type="entry name" value="HAD-SF-IA-v1"/>
    <property type="match status" value="1"/>
</dbReference>